<sequence>RSSEGGTRFDTNRNKTVIESNGSNSSKVVPVVYLPKEAGGVTTLRVSKNKILLVSRKIETNRPDLDLPPSAGIQEKADKSLDIEIQGQKRCVTREQAQVIRFLDDDNIRVLAVQAPTGTGKTDVIALYLLKLMETLKGAVLVTAPTNLAVQEITEKVLNRFVPKTAEILFLQSVANEVLLQQTEVLQAHADEKVEEAKTKFVKQYLKRRLLHDGNPYHEGEALRTALEIQQPKLICGTVPMIGMLLQVWEQNFDMDQLKHLVVDEGGLLPDMFFMAMIASSPNIERVLVTGDQYQLPPYTGALPVTIVSLGHECAIEKLIGNLAFRYVSLSKNFKSHPIVVEALSVASYNWQLVPGRTVQEQKQWRVLGFPSSNDSLPILMLQITGWEQLALERSWSKDLHNEAVVRLRRFIVDKILSARIVILCYHSASLSKVSSINRYQGRECDFAIIVTTRVSQENVCQNVDFVLDPRRTTAALSRTREGVCVIGDMELLRQSSVWRRYIERFRVSSSKLNLFYEWIKRYEHQKYEQKSYFS</sequence>
<evidence type="ECO:0000313" key="10">
    <source>
        <dbReference type="Proteomes" id="UP000274131"/>
    </source>
</evidence>
<dbReference type="InterPro" id="IPR041677">
    <property type="entry name" value="DNA2/NAM7_AAA_11"/>
</dbReference>
<dbReference type="Gene3D" id="3.40.50.300">
    <property type="entry name" value="P-loop containing nucleotide triphosphate hydrolases"/>
    <property type="match status" value="2"/>
</dbReference>
<proteinExistence type="inferred from homology"/>
<evidence type="ECO:0000256" key="1">
    <source>
        <dbReference type="ARBA" id="ARBA00007913"/>
    </source>
</evidence>
<dbReference type="InterPro" id="IPR050534">
    <property type="entry name" value="Coronavir_polyprotein_1ab"/>
</dbReference>
<dbReference type="OrthoDB" id="5856787at2759"/>
<evidence type="ECO:0000256" key="6">
    <source>
        <dbReference type="SAM" id="MobiDB-lite"/>
    </source>
</evidence>
<feature type="domain" description="DNA2/NAM7 helicase-like C-terminal" evidence="8">
    <location>
        <begin position="317"/>
        <end position="490"/>
    </location>
</feature>
<dbReference type="STRING" id="51028.A0A0N4VCL4"/>
<dbReference type="Pfam" id="PF13087">
    <property type="entry name" value="AAA_12"/>
    <property type="match status" value="1"/>
</dbReference>
<evidence type="ECO:0000256" key="2">
    <source>
        <dbReference type="ARBA" id="ARBA00022741"/>
    </source>
</evidence>
<feature type="domain" description="DNA2/NAM7 helicase helicase" evidence="7">
    <location>
        <begin position="94"/>
        <end position="197"/>
    </location>
</feature>
<keyword evidence="5" id="KW-0067">ATP-binding</keyword>
<comment type="similarity">
    <text evidence="1">Belongs to the DNA2/NAM7 helicase family.</text>
</comment>
<reference evidence="9 10" key="2">
    <citation type="submission" date="2018-10" db="EMBL/GenBank/DDBJ databases">
        <authorList>
            <consortium name="Pathogen Informatics"/>
        </authorList>
    </citation>
    <scope>NUCLEOTIDE SEQUENCE [LARGE SCALE GENOMIC DNA]</scope>
</reference>
<keyword evidence="4" id="KW-0347">Helicase</keyword>
<dbReference type="PANTHER" id="PTHR43788:SF16">
    <property type="entry name" value="HELICASE WITH ZINC FINGER 2"/>
    <property type="match status" value="1"/>
</dbReference>
<dbReference type="InterPro" id="IPR027417">
    <property type="entry name" value="P-loop_NTPase"/>
</dbReference>
<evidence type="ECO:0000256" key="3">
    <source>
        <dbReference type="ARBA" id="ARBA00022801"/>
    </source>
</evidence>
<dbReference type="GO" id="GO:0005524">
    <property type="term" value="F:ATP binding"/>
    <property type="evidence" value="ECO:0007669"/>
    <property type="project" value="UniProtKB-KW"/>
</dbReference>
<protein>
    <submittedName>
        <fullName evidence="11">AAA_12 domain-containing protein</fullName>
    </submittedName>
</protein>
<gene>
    <name evidence="9" type="ORF">EVEC_LOCUS7797</name>
</gene>
<organism evidence="11">
    <name type="scientific">Enterobius vermicularis</name>
    <name type="common">Human pinworm</name>
    <dbReference type="NCBI Taxonomy" id="51028"/>
    <lineage>
        <taxon>Eukaryota</taxon>
        <taxon>Metazoa</taxon>
        <taxon>Ecdysozoa</taxon>
        <taxon>Nematoda</taxon>
        <taxon>Chromadorea</taxon>
        <taxon>Rhabditida</taxon>
        <taxon>Spirurina</taxon>
        <taxon>Oxyuridomorpha</taxon>
        <taxon>Oxyuroidea</taxon>
        <taxon>Oxyuridae</taxon>
        <taxon>Enterobius</taxon>
    </lineage>
</organism>
<keyword evidence="2" id="KW-0547">Nucleotide-binding</keyword>
<evidence type="ECO:0000259" key="7">
    <source>
        <dbReference type="Pfam" id="PF13086"/>
    </source>
</evidence>
<reference evidence="11" key="1">
    <citation type="submission" date="2017-02" db="UniProtKB">
        <authorList>
            <consortium name="WormBaseParasite"/>
        </authorList>
    </citation>
    <scope>IDENTIFICATION</scope>
</reference>
<keyword evidence="3" id="KW-0378">Hydrolase</keyword>
<dbReference type="GO" id="GO:0043139">
    <property type="term" value="F:5'-3' DNA helicase activity"/>
    <property type="evidence" value="ECO:0007669"/>
    <property type="project" value="TreeGrafter"/>
</dbReference>
<dbReference type="SUPFAM" id="SSF52540">
    <property type="entry name" value="P-loop containing nucleoside triphosphate hydrolases"/>
    <property type="match status" value="1"/>
</dbReference>
<evidence type="ECO:0000256" key="5">
    <source>
        <dbReference type="ARBA" id="ARBA00022840"/>
    </source>
</evidence>
<dbReference type="Pfam" id="PF13086">
    <property type="entry name" value="AAA_11"/>
    <property type="match status" value="1"/>
</dbReference>
<feature type="compositionally biased region" description="Polar residues" evidence="6">
    <location>
        <begin position="14"/>
        <end position="23"/>
    </location>
</feature>
<dbReference type="GO" id="GO:0016787">
    <property type="term" value="F:hydrolase activity"/>
    <property type="evidence" value="ECO:0007669"/>
    <property type="project" value="UniProtKB-KW"/>
</dbReference>
<evidence type="ECO:0000256" key="4">
    <source>
        <dbReference type="ARBA" id="ARBA00022806"/>
    </source>
</evidence>
<dbReference type="AlphaFoldDB" id="A0A0N4VCL4"/>
<evidence type="ECO:0000313" key="11">
    <source>
        <dbReference type="WBParaSite" id="EVEC_0000831301-mRNA-1"/>
    </source>
</evidence>
<evidence type="ECO:0000259" key="8">
    <source>
        <dbReference type="Pfam" id="PF13087"/>
    </source>
</evidence>
<dbReference type="WBParaSite" id="EVEC_0000831301-mRNA-1">
    <property type="protein sequence ID" value="EVEC_0000831301-mRNA-1"/>
    <property type="gene ID" value="EVEC_0000831301"/>
</dbReference>
<accession>A0A0N4VCL4</accession>
<dbReference type="PANTHER" id="PTHR43788">
    <property type="entry name" value="DNA2/NAM7 HELICASE FAMILY MEMBER"/>
    <property type="match status" value="1"/>
</dbReference>
<dbReference type="EMBL" id="UXUI01009093">
    <property type="protein sequence ID" value="VDD93046.1"/>
    <property type="molecule type" value="Genomic_DNA"/>
</dbReference>
<dbReference type="Proteomes" id="UP000274131">
    <property type="component" value="Unassembled WGS sequence"/>
</dbReference>
<keyword evidence="10" id="KW-1185">Reference proteome</keyword>
<evidence type="ECO:0000313" key="9">
    <source>
        <dbReference type="EMBL" id="VDD93046.1"/>
    </source>
</evidence>
<dbReference type="InterPro" id="IPR041679">
    <property type="entry name" value="DNA2/NAM7-like_C"/>
</dbReference>
<feature type="region of interest" description="Disordered" evidence="6">
    <location>
        <begin position="1"/>
        <end position="23"/>
    </location>
</feature>
<name>A0A0N4VCL4_ENTVE</name>